<organism evidence="2 3">
    <name type="scientific">Euphydryas editha</name>
    <name type="common">Edith's checkerspot</name>
    <dbReference type="NCBI Taxonomy" id="104508"/>
    <lineage>
        <taxon>Eukaryota</taxon>
        <taxon>Metazoa</taxon>
        <taxon>Ecdysozoa</taxon>
        <taxon>Arthropoda</taxon>
        <taxon>Hexapoda</taxon>
        <taxon>Insecta</taxon>
        <taxon>Pterygota</taxon>
        <taxon>Neoptera</taxon>
        <taxon>Endopterygota</taxon>
        <taxon>Lepidoptera</taxon>
        <taxon>Glossata</taxon>
        <taxon>Ditrysia</taxon>
        <taxon>Papilionoidea</taxon>
        <taxon>Nymphalidae</taxon>
        <taxon>Nymphalinae</taxon>
        <taxon>Euphydryas</taxon>
    </lineage>
</organism>
<accession>A0AAU9UQ47</accession>
<evidence type="ECO:0000313" key="2">
    <source>
        <dbReference type="EMBL" id="CAH2101686.1"/>
    </source>
</evidence>
<comment type="caution">
    <text evidence="2">The sequence shown here is derived from an EMBL/GenBank/DDBJ whole genome shotgun (WGS) entry which is preliminary data.</text>
</comment>
<feature type="region of interest" description="Disordered" evidence="1">
    <location>
        <begin position="657"/>
        <end position="676"/>
    </location>
</feature>
<dbReference type="EMBL" id="CAKOGL010000024">
    <property type="protein sequence ID" value="CAH2101686.1"/>
    <property type="molecule type" value="Genomic_DNA"/>
</dbReference>
<sequence length="707" mass="82147">MLDRNNVVNKGLWVRNRVENKNPGDFIFRANSLDVDSVLQNNFDAFGDNNVQNSPFLTSYVERNKRSPIYKSKRDSKENVNKCKNKSQCISTDKKEDSIIKSKFISTLKPSSFLMEYPHAVAALINDERKHESETKDKKQVIKDAKKIDKVKSPISTNLSEINQENIIGTDNDATKTIIEIPTTTSFMKRDVNNTLVIPRRNHNYKYELIKDFEFKEINNTDNDKKDVFRSVFDKEDIAWQNSAPISNANVYKVIPKSQENVKNKPITERGIIKVLSILTKTFKKIMKQHNDIKRIHKRLNNLNDDFVKNVEILTNKFEDFNSKYSEILKVDQELKQVLAILKDKEQYFLAKEKDMTKNLLEFENQQKKFLLQQKQFYNVQKLILTQNEKINLKQDIIAKTQSEISQRQNNFARILKKAKQIYIDTKNSPSKLNTGITKSKTDLVKEKLESVKDATTVPTTESVKINLFAIPTTSSIKNQDQILIKEKDDHSIDDLILKYYFNNTFLDEIMKSKILSAFLNEENPKNSKKSKRNQSKLNSTILLPVNKLGKDINTENKTRQRRWIKHSKKNVHKNVKITTSKPKTNIKENVVDTGNTVPININKILLKNAKAGPFMTMAISFCKEIGQDISLQSLNWCVEKTLRRLQVKEFKMESVMRPSKPGQMTEKQNISQNDTSTTGPYFELGHWILFYPENLDEYQNVLWRIV</sequence>
<feature type="compositionally biased region" description="Polar residues" evidence="1">
    <location>
        <begin position="666"/>
        <end position="676"/>
    </location>
</feature>
<proteinExistence type="predicted"/>
<evidence type="ECO:0000256" key="1">
    <source>
        <dbReference type="SAM" id="MobiDB-lite"/>
    </source>
</evidence>
<dbReference type="Proteomes" id="UP001153954">
    <property type="component" value="Unassembled WGS sequence"/>
</dbReference>
<gene>
    <name evidence="2" type="ORF">EEDITHA_LOCUS16418</name>
</gene>
<protein>
    <submittedName>
        <fullName evidence="2">Uncharacterized protein</fullName>
    </submittedName>
</protein>
<keyword evidence="3" id="KW-1185">Reference proteome</keyword>
<name>A0AAU9UQ47_EUPED</name>
<evidence type="ECO:0000313" key="3">
    <source>
        <dbReference type="Proteomes" id="UP001153954"/>
    </source>
</evidence>
<dbReference type="AlphaFoldDB" id="A0AAU9UQ47"/>
<reference evidence="2" key="1">
    <citation type="submission" date="2022-03" db="EMBL/GenBank/DDBJ databases">
        <authorList>
            <person name="Tunstrom K."/>
        </authorList>
    </citation>
    <scope>NUCLEOTIDE SEQUENCE</scope>
</reference>